<reference evidence="2 3" key="1">
    <citation type="submission" date="2016-11" db="EMBL/GenBank/DDBJ databases">
        <title>Paenibacillus species isolates.</title>
        <authorList>
            <person name="Beno S.M."/>
        </authorList>
    </citation>
    <scope>NUCLEOTIDE SEQUENCE [LARGE SCALE GENOMIC DNA]</scope>
    <source>
        <strain evidence="2 3">FSL R5-0378</strain>
    </source>
</reference>
<evidence type="ECO:0000256" key="1">
    <source>
        <dbReference type="SAM" id="MobiDB-lite"/>
    </source>
</evidence>
<dbReference type="EMBL" id="MRTP01000003">
    <property type="protein sequence ID" value="OMF54685.1"/>
    <property type="molecule type" value="Genomic_DNA"/>
</dbReference>
<comment type="caution">
    <text evidence="2">The sequence shown here is derived from an EMBL/GenBank/DDBJ whole genome shotgun (WGS) entry which is preliminary data.</text>
</comment>
<feature type="region of interest" description="Disordered" evidence="1">
    <location>
        <begin position="1"/>
        <end position="25"/>
    </location>
</feature>
<evidence type="ECO:0000313" key="2">
    <source>
        <dbReference type="EMBL" id="OMF54685.1"/>
    </source>
</evidence>
<sequence>MPGTSVRIVDEQGNPVNFGGGGGTTPTPKDVTLQNAASAAGNGTAFAPTDGNYTLTFEITGTSTSRAVNFELAGPSGTYMPTTAYNVSDPSKYGPSTTGGNNSAPESWQVEVPAGYSFRARISSVAGGTVTVKGKAVMG</sequence>
<gene>
    <name evidence="2" type="ORF">BK138_16130</name>
</gene>
<proteinExistence type="predicted"/>
<dbReference type="RefSeq" id="WP_076170585.1">
    <property type="nucleotide sequence ID" value="NZ_MRTP01000003.1"/>
</dbReference>
<name>A0A1R1ES98_9BACL</name>
<dbReference type="STRING" id="297318.BK138_16130"/>
<protein>
    <submittedName>
        <fullName evidence="2">Uncharacterized protein</fullName>
    </submittedName>
</protein>
<dbReference type="AlphaFoldDB" id="A0A1R1ES98"/>
<organism evidence="2 3">
    <name type="scientific">Paenibacillus rhizosphaerae</name>
    <dbReference type="NCBI Taxonomy" id="297318"/>
    <lineage>
        <taxon>Bacteria</taxon>
        <taxon>Bacillati</taxon>
        <taxon>Bacillota</taxon>
        <taxon>Bacilli</taxon>
        <taxon>Bacillales</taxon>
        <taxon>Paenibacillaceae</taxon>
        <taxon>Paenibacillus</taxon>
    </lineage>
</organism>
<evidence type="ECO:0000313" key="3">
    <source>
        <dbReference type="Proteomes" id="UP000187172"/>
    </source>
</evidence>
<dbReference type="Proteomes" id="UP000187172">
    <property type="component" value="Unassembled WGS sequence"/>
</dbReference>
<keyword evidence="3" id="KW-1185">Reference proteome</keyword>
<accession>A0A1R1ES98</accession>